<accession>A0A852Q4T6</accession>
<evidence type="ECO:0000259" key="1">
    <source>
        <dbReference type="Pfam" id="PF04233"/>
    </source>
</evidence>
<dbReference type="InterPro" id="IPR006528">
    <property type="entry name" value="Phage_head_morphogenesis_dom"/>
</dbReference>
<dbReference type="EMBL" id="JACBKA010000014">
    <property type="protein sequence ID" value="NYA27585.1"/>
    <property type="molecule type" value="Genomic_DNA"/>
</dbReference>
<dbReference type="AlphaFoldDB" id="A0A852Q4T6"/>
<gene>
    <name evidence="2" type="ORF">HZI69_07025</name>
</gene>
<protein>
    <submittedName>
        <fullName evidence="2">Minor capsid protein</fullName>
    </submittedName>
</protein>
<dbReference type="NCBIfam" id="TIGR01641">
    <property type="entry name" value="phageSPP1_gp7"/>
    <property type="match status" value="1"/>
</dbReference>
<dbReference type="RefSeq" id="WP_179227797.1">
    <property type="nucleotide sequence ID" value="NZ_JACBKA010000014.1"/>
</dbReference>
<dbReference type="Proteomes" id="UP000590599">
    <property type="component" value="Unassembled WGS sequence"/>
</dbReference>
<comment type="caution">
    <text evidence="2">The sequence shown here is derived from an EMBL/GenBank/DDBJ whole genome shotgun (WGS) entry which is preliminary data.</text>
</comment>
<dbReference type="Pfam" id="PF04233">
    <property type="entry name" value="Phage_Mu_F"/>
    <property type="match status" value="1"/>
</dbReference>
<evidence type="ECO:0000313" key="2">
    <source>
        <dbReference type="EMBL" id="NYA27585.1"/>
    </source>
</evidence>
<sequence>MPNNADLDMGALLRMEPKIAVDYLKSKGYNITWNWQEQLDAAHAKAFTVAKVTKADVLETLRLATEDAIQNGISERDFMKNLTPKLQAMGWWGKQVITDSQGRSTVVELGSPRRLRTILRTNKSVAYHAGRYAEQIANSDEQPYWQYVAVQDSRTRPSHMALHGKVYRFDDPIWDTLYPPNGWGCRCRVRALSDFQLNNLGLSVDESGGRLQEEWALAGTDPLSGEETHSKITVFKTNQGTIKTEPGWNYNVGQAALGTDRAVIRKLLQVQNRELRQQTIQAINNSEARHKAFADWVKAMLSKDKHDNKYMTVGIIGSDIAEKVTEISNGNKTTEQLLVMTERNFTHAKSPKHREKGVALSKEDFASLPQIIAQPLVIVWDKKHNNLIYVNQAKTIKVVAELSPRDKKVRFEPKEKLDAVINTYKLDYGDFVGKVKKGDYVIIKGSL</sequence>
<proteinExistence type="predicted"/>
<reference evidence="2 3" key="1">
    <citation type="submission" date="2020-07" db="EMBL/GenBank/DDBJ databases">
        <title>Genus Haemophilus, Bergeys manual.</title>
        <authorList>
            <person name="Noerskov-Lauritsen N."/>
        </authorList>
    </citation>
    <scope>NUCLEOTIDE SEQUENCE [LARGE SCALE GENOMIC DNA]</scope>
    <source>
        <strain evidence="2 3">CCUG30047</strain>
    </source>
</reference>
<name>A0A852Q4T6_HAEHA</name>
<feature type="domain" description="Phage head morphogenesis" evidence="1">
    <location>
        <begin position="60"/>
        <end position="189"/>
    </location>
</feature>
<evidence type="ECO:0000313" key="3">
    <source>
        <dbReference type="Proteomes" id="UP000590599"/>
    </source>
</evidence>
<organism evidence="2 3">
    <name type="scientific">Haemophilus haemolyticus</name>
    <dbReference type="NCBI Taxonomy" id="726"/>
    <lineage>
        <taxon>Bacteria</taxon>
        <taxon>Pseudomonadati</taxon>
        <taxon>Pseudomonadota</taxon>
        <taxon>Gammaproteobacteria</taxon>
        <taxon>Pasteurellales</taxon>
        <taxon>Pasteurellaceae</taxon>
        <taxon>Haemophilus</taxon>
    </lineage>
</organism>